<comment type="caution">
    <text evidence="2">The sequence shown here is derived from an EMBL/GenBank/DDBJ whole genome shotgun (WGS) entry which is preliminary data.</text>
</comment>
<sequence length="133" mass="14425">MKGEAEGMTCYKGSRPNPTGEDPMAMCAPLGWQVLKVEEEEEEEKPLAPWVPVASCPPDGSHWGAPSSGCRPSAMLLGVGTGRVLSFWPRDKNVVVEEGEKTKHVPTSHSQLLAACTRMYIHPHSHFICGAVD</sequence>
<accession>A0A4Z2IJI7</accession>
<gene>
    <name evidence="2" type="ORF">EYF80_012386</name>
</gene>
<evidence type="ECO:0000256" key="1">
    <source>
        <dbReference type="SAM" id="MobiDB-lite"/>
    </source>
</evidence>
<proteinExistence type="predicted"/>
<evidence type="ECO:0000313" key="2">
    <source>
        <dbReference type="EMBL" id="TNN77422.1"/>
    </source>
</evidence>
<feature type="region of interest" description="Disordered" evidence="1">
    <location>
        <begin position="1"/>
        <end position="24"/>
    </location>
</feature>
<protein>
    <submittedName>
        <fullName evidence="2">Uncharacterized protein</fullName>
    </submittedName>
</protein>
<evidence type="ECO:0000313" key="3">
    <source>
        <dbReference type="Proteomes" id="UP000314294"/>
    </source>
</evidence>
<name>A0A4Z2IJI7_9TELE</name>
<organism evidence="2 3">
    <name type="scientific">Liparis tanakae</name>
    <name type="common">Tanaka's snailfish</name>
    <dbReference type="NCBI Taxonomy" id="230148"/>
    <lineage>
        <taxon>Eukaryota</taxon>
        <taxon>Metazoa</taxon>
        <taxon>Chordata</taxon>
        <taxon>Craniata</taxon>
        <taxon>Vertebrata</taxon>
        <taxon>Euteleostomi</taxon>
        <taxon>Actinopterygii</taxon>
        <taxon>Neopterygii</taxon>
        <taxon>Teleostei</taxon>
        <taxon>Neoteleostei</taxon>
        <taxon>Acanthomorphata</taxon>
        <taxon>Eupercaria</taxon>
        <taxon>Perciformes</taxon>
        <taxon>Cottioidei</taxon>
        <taxon>Cottales</taxon>
        <taxon>Liparidae</taxon>
        <taxon>Liparis</taxon>
    </lineage>
</organism>
<dbReference type="EMBL" id="SRLO01000083">
    <property type="protein sequence ID" value="TNN77422.1"/>
    <property type="molecule type" value="Genomic_DNA"/>
</dbReference>
<reference evidence="2 3" key="1">
    <citation type="submission" date="2019-03" db="EMBL/GenBank/DDBJ databases">
        <title>First draft genome of Liparis tanakae, snailfish: a comprehensive survey of snailfish specific genes.</title>
        <authorList>
            <person name="Kim W."/>
            <person name="Song I."/>
            <person name="Jeong J.-H."/>
            <person name="Kim D."/>
            <person name="Kim S."/>
            <person name="Ryu S."/>
            <person name="Song J.Y."/>
            <person name="Lee S.K."/>
        </authorList>
    </citation>
    <scope>NUCLEOTIDE SEQUENCE [LARGE SCALE GENOMIC DNA]</scope>
    <source>
        <tissue evidence="2">Muscle</tissue>
    </source>
</reference>
<dbReference type="Proteomes" id="UP000314294">
    <property type="component" value="Unassembled WGS sequence"/>
</dbReference>
<dbReference type="AlphaFoldDB" id="A0A4Z2IJI7"/>
<keyword evidence="3" id="KW-1185">Reference proteome</keyword>